<evidence type="ECO:0000259" key="10">
    <source>
        <dbReference type="PROSITE" id="PS50262"/>
    </source>
</evidence>
<accession>A0A914W3P8</accession>
<reference evidence="12" key="1">
    <citation type="submission" date="2022-11" db="UniProtKB">
        <authorList>
            <consortium name="WormBaseParasite"/>
        </authorList>
    </citation>
    <scope>IDENTIFICATION</scope>
</reference>
<dbReference type="InterPro" id="IPR000276">
    <property type="entry name" value="GPCR_Rhodpsn"/>
</dbReference>
<name>A0A914W3P8_9BILA</name>
<evidence type="ECO:0000256" key="5">
    <source>
        <dbReference type="ARBA" id="ARBA00023040"/>
    </source>
</evidence>
<evidence type="ECO:0000256" key="7">
    <source>
        <dbReference type="ARBA" id="ARBA00023170"/>
    </source>
</evidence>
<evidence type="ECO:0000313" key="11">
    <source>
        <dbReference type="Proteomes" id="UP000887566"/>
    </source>
</evidence>
<feature type="transmembrane region" description="Helical" evidence="9">
    <location>
        <begin position="22"/>
        <end position="41"/>
    </location>
</feature>
<feature type="domain" description="G-protein coupled receptors family 1 profile" evidence="10">
    <location>
        <begin position="32"/>
        <end position="200"/>
    </location>
</feature>
<feature type="transmembrane region" description="Helical" evidence="9">
    <location>
        <begin position="133"/>
        <end position="152"/>
    </location>
</feature>
<evidence type="ECO:0000313" key="12">
    <source>
        <dbReference type="WBParaSite" id="PSAMB.scaffold3100size19669.g20332.t1"/>
    </source>
</evidence>
<evidence type="ECO:0000256" key="4">
    <source>
        <dbReference type="ARBA" id="ARBA00022989"/>
    </source>
</evidence>
<keyword evidence="6 9" id="KW-0472">Membrane</keyword>
<dbReference type="Proteomes" id="UP000887566">
    <property type="component" value="Unplaced"/>
</dbReference>
<feature type="transmembrane region" description="Helical" evidence="9">
    <location>
        <begin position="172"/>
        <end position="197"/>
    </location>
</feature>
<dbReference type="InterPro" id="IPR017452">
    <property type="entry name" value="GPCR_Rhodpsn_7TM"/>
</dbReference>
<dbReference type="AlphaFoldDB" id="A0A914W3P8"/>
<dbReference type="PANTHER" id="PTHR24228">
    <property type="entry name" value="B2 BRADYKININ RECEPTOR/ANGIOTENSIN II RECEPTOR"/>
    <property type="match status" value="1"/>
</dbReference>
<protein>
    <submittedName>
        <fullName evidence="12">G-protein coupled receptors family 1 profile domain-containing protein</fullName>
    </submittedName>
</protein>
<evidence type="ECO:0000256" key="3">
    <source>
        <dbReference type="ARBA" id="ARBA00022692"/>
    </source>
</evidence>
<sequence length="231" mass="25980">MSNFTDFPDPDPESAIWLGKLYALYGAIGIPANLIVLLLTLTSEKLRAIPMNICILSITFADLMVLVAFLSSTFWAMSFDPMICKVMGVGIYIFDVMTLLLPACLAVCRYVAICSEQTLHPRLRVLKKRKGIIILNGIFWAYGLTFTIPLIITDRFGLGDIGICGVTEINSIALWIYYMVVVVGALFGAYVVMFIFYRRLGSWVKVRETLFFIPSLEYKKLFASRGNLTIR</sequence>
<dbReference type="Gene3D" id="1.20.1070.10">
    <property type="entry name" value="Rhodopsin 7-helix transmembrane proteins"/>
    <property type="match status" value="1"/>
</dbReference>
<organism evidence="11 12">
    <name type="scientific">Plectus sambesii</name>
    <dbReference type="NCBI Taxonomy" id="2011161"/>
    <lineage>
        <taxon>Eukaryota</taxon>
        <taxon>Metazoa</taxon>
        <taxon>Ecdysozoa</taxon>
        <taxon>Nematoda</taxon>
        <taxon>Chromadorea</taxon>
        <taxon>Plectida</taxon>
        <taxon>Plectina</taxon>
        <taxon>Plectoidea</taxon>
        <taxon>Plectidae</taxon>
        <taxon>Plectus</taxon>
    </lineage>
</organism>
<keyword evidence="2" id="KW-1003">Cell membrane</keyword>
<comment type="subcellular location">
    <subcellularLocation>
        <location evidence="1">Cell membrane</location>
        <topology evidence="1">Multi-pass membrane protein</topology>
    </subcellularLocation>
</comment>
<keyword evidence="11" id="KW-1185">Reference proteome</keyword>
<keyword evidence="3 9" id="KW-0812">Transmembrane</keyword>
<keyword evidence="4 9" id="KW-1133">Transmembrane helix</keyword>
<dbReference type="SUPFAM" id="SSF81321">
    <property type="entry name" value="Family A G protein-coupled receptor-like"/>
    <property type="match status" value="1"/>
</dbReference>
<feature type="transmembrane region" description="Helical" evidence="9">
    <location>
        <begin position="53"/>
        <end position="77"/>
    </location>
</feature>
<dbReference type="PANTHER" id="PTHR24228:SF59">
    <property type="entry name" value="NEUROPEPTIDE RECEPTOR 15"/>
    <property type="match status" value="1"/>
</dbReference>
<proteinExistence type="predicted"/>
<evidence type="ECO:0000256" key="6">
    <source>
        <dbReference type="ARBA" id="ARBA00023136"/>
    </source>
</evidence>
<dbReference type="GO" id="GO:0005886">
    <property type="term" value="C:plasma membrane"/>
    <property type="evidence" value="ECO:0007669"/>
    <property type="project" value="UniProtKB-SubCell"/>
</dbReference>
<keyword evidence="5" id="KW-0297">G-protein coupled receptor</keyword>
<keyword evidence="8" id="KW-0807">Transducer</keyword>
<evidence type="ECO:0000256" key="1">
    <source>
        <dbReference type="ARBA" id="ARBA00004651"/>
    </source>
</evidence>
<evidence type="ECO:0000256" key="8">
    <source>
        <dbReference type="ARBA" id="ARBA00023224"/>
    </source>
</evidence>
<evidence type="ECO:0000256" key="9">
    <source>
        <dbReference type="SAM" id="Phobius"/>
    </source>
</evidence>
<dbReference type="PROSITE" id="PS50262">
    <property type="entry name" value="G_PROTEIN_RECEP_F1_2"/>
    <property type="match status" value="1"/>
</dbReference>
<dbReference type="GO" id="GO:0004930">
    <property type="term" value="F:G protein-coupled receptor activity"/>
    <property type="evidence" value="ECO:0007669"/>
    <property type="project" value="UniProtKB-KW"/>
</dbReference>
<feature type="transmembrane region" description="Helical" evidence="9">
    <location>
        <begin position="89"/>
        <end position="112"/>
    </location>
</feature>
<dbReference type="CDD" id="cd00637">
    <property type="entry name" value="7tm_classA_rhodopsin-like"/>
    <property type="match status" value="1"/>
</dbReference>
<dbReference type="Pfam" id="PF00001">
    <property type="entry name" value="7tm_1"/>
    <property type="match status" value="1"/>
</dbReference>
<evidence type="ECO:0000256" key="2">
    <source>
        <dbReference type="ARBA" id="ARBA00022475"/>
    </source>
</evidence>
<dbReference type="WBParaSite" id="PSAMB.scaffold3100size19669.g20332.t1">
    <property type="protein sequence ID" value="PSAMB.scaffold3100size19669.g20332.t1"/>
    <property type="gene ID" value="PSAMB.scaffold3100size19669.g20332"/>
</dbReference>
<dbReference type="PRINTS" id="PR00237">
    <property type="entry name" value="GPCRRHODOPSN"/>
</dbReference>
<keyword evidence="7" id="KW-0675">Receptor</keyword>